<dbReference type="InterPro" id="IPR050951">
    <property type="entry name" value="Retrovirus_Pol_polyprotein"/>
</dbReference>
<dbReference type="EMBL" id="QCYY01001670">
    <property type="protein sequence ID" value="ROT76340.1"/>
    <property type="molecule type" value="Genomic_DNA"/>
</dbReference>
<dbReference type="GO" id="GO:0003676">
    <property type="term" value="F:nucleic acid binding"/>
    <property type="evidence" value="ECO:0007669"/>
    <property type="project" value="InterPro"/>
</dbReference>
<dbReference type="InterPro" id="IPR043128">
    <property type="entry name" value="Rev_trsase/Diguanyl_cyclase"/>
</dbReference>
<dbReference type="Pfam" id="PF00078">
    <property type="entry name" value="RVT_1"/>
    <property type="match status" value="1"/>
</dbReference>
<evidence type="ECO:0000313" key="7">
    <source>
        <dbReference type="Proteomes" id="UP000283509"/>
    </source>
</evidence>
<comment type="caution">
    <text evidence="6">The sequence shown here is derived from an EMBL/GenBank/DDBJ whole genome shotgun (WGS) entry which is preliminary data.</text>
</comment>
<dbReference type="InterPro" id="IPR041577">
    <property type="entry name" value="RT_RNaseH_2"/>
</dbReference>
<name>A0A3R7MH26_PENVA</name>
<dbReference type="InterPro" id="IPR001584">
    <property type="entry name" value="Integrase_cat-core"/>
</dbReference>
<dbReference type="FunFam" id="3.30.70.270:FF:000020">
    <property type="entry name" value="Transposon Tf2-6 polyprotein-like Protein"/>
    <property type="match status" value="1"/>
</dbReference>
<evidence type="ECO:0000256" key="1">
    <source>
        <dbReference type="ARBA" id="ARBA00012493"/>
    </source>
</evidence>
<dbReference type="InterPro" id="IPR012337">
    <property type="entry name" value="RNaseH-like_sf"/>
</dbReference>
<feature type="domain" description="Reverse transcriptase" evidence="4">
    <location>
        <begin position="1"/>
        <end position="131"/>
    </location>
</feature>
<dbReference type="SUPFAM" id="SSF56672">
    <property type="entry name" value="DNA/RNA polymerases"/>
    <property type="match status" value="1"/>
</dbReference>
<reference evidence="6 7" key="1">
    <citation type="submission" date="2018-04" db="EMBL/GenBank/DDBJ databases">
        <authorList>
            <person name="Zhang X."/>
            <person name="Yuan J."/>
            <person name="Li F."/>
            <person name="Xiang J."/>
        </authorList>
    </citation>
    <scope>NUCLEOTIDE SEQUENCE [LARGE SCALE GENOMIC DNA]</scope>
    <source>
        <tissue evidence="6">Muscle</tissue>
    </source>
</reference>
<dbReference type="GO" id="GO:0015074">
    <property type="term" value="P:DNA integration"/>
    <property type="evidence" value="ECO:0007669"/>
    <property type="project" value="InterPro"/>
</dbReference>
<dbReference type="Pfam" id="PF00665">
    <property type="entry name" value="rve"/>
    <property type="match status" value="1"/>
</dbReference>
<dbReference type="InterPro" id="IPR000477">
    <property type="entry name" value="RT_dom"/>
</dbReference>
<accession>A0A3R7MH26</accession>
<proteinExistence type="predicted"/>
<dbReference type="Gene3D" id="3.30.420.10">
    <property type="entry name" value="Ribonuclease H-like superfamily/Ribonuclease H"/>
    <property type="match status" value="1"/>
</dbReference>
<dbReference type="Proteomes" id="UP000283509">
    <property type="component" value="Unassembled WGS sequence"/>
</dbReference>
<evidence type="ECO:0000313" key="6">
    <source>
        <dbReference type="EMBL" id="ROT76340.1"/>
    </source>
</evidence>
<dbReference type="PANTHER" id="PTHR37984:SF5">
    <property type="entry name" value="PROTEIN NYNRIN-LIKE"/>
    <property type="match status" value="1"/>
</dbReference>
<dbReference type="GO" id="GO:0042575">
    <property type="term" value="C:DNA polymerase complex"/>
    <property type="evidence" value="ECO:0007669"/>
    <property type="project" value="UniProtKB-ARBA"/>
</dbReference>
<evidence type="ECO:0000259" key="4">
    <source>
        <dbReference type="PROSITE" id="PS50878"/>
    </source>
</evidence>
<evidence type="ECO:0000259" key="5">
    <source>
        <dbReference type="PROSITE" id="PS50994"/>
    </source>
</evidence>
<evidence type="ECO:0000256" key="2">
    <source>
        <dbReference type="ARBA" id="ARBA00023268"/>
    </source>
</evidence>
<organism evidence="6 7">
    <name type="scientific">Penaeus vannamei</name>
    <name type="common">Whiteleg shrimp</name>
    <name type="synonym">Litopenaeus vannamei</name>
    <dbReference type="NCBI Taxonomy" id="6689"/>
    <lineage>
        <taxon>Eukaryota</taxon>
        <taxon>Metazoa</taxon>
        <taxon>Ecdysozoa</taxon>
        <taxon>Arthropoda</taxon>
        <taxon>Crustacea</taxon>
        <taxon>Multicrustacea</taxon>
        <taxon>Malacostraca</taxon>
        <taxon>Eumalacostraca</taxon>
        <taxon>Eucarida</taxon>
        <taxon>Decapoda</taxon>
        <taxon>Dendrobranchiata</taxon>
        <taxon>Penaeoidea</taxon>
        <taxon>Penaeidae</taxon>
        <taxon>Penaeus</taxon>
    </lineage>
</organism>
<reference evidence="6 7" key="2">
    <citation type="submission" date="2019-01" db="EMBL/GenBank/DDBJ databases">
        <title>The decoding of complex shrimp genome reveals the adaptation for benthos swimmer, frequently molting mechanism and breeding impact on genome.</title>
        <authorList>
            <person name="Sun Y."/>
            <person name="Gao Y."/>
            <person name="Yu Y."/>
        </authorList>
    </citation>
    <scope>NUCLEOTIDE SEQUENCE [LARGE SCALE GENOMIC DNA]</scope>
    <source>
        <tissue evidence="6">Muscle</tissue>
    </source>
</reference>
<dbReference type="SUPFAM" id="SSF53098">
    <property type="entry name" value="Ribonuclease H-like"/>
    <property type="match status" value="1"/>
</dbReference>
<dbReference type="Gene3D" id="3.30.70.270">
    <property type="match status" value="2"/>
</dbReference>
<evidence type="ECO:0000256" key="3">
    <source>
        <dbReference type="SAM" id="MobiDB-lite"/>
    </source>
</evidence>
<dbReference type="Gene3D" id="3.10.10.10">
    <property type="entry name" value="HIV Type 1 Reverse Transcriptase, subunit A, domain 1"/>
    <property type="match status" value="1"/>
</dbReference>
<dbReference type="InterPro" id="IPR036397">
    <property type="entry name" value="RNaseH_sf"/>
</dbReference>
<sequence length="691" mass="77779">MEEMIDELGPSVIFSILDARSAYWSIELSPDDRPKTAFSDGTNLWQFKRMPYGLKTAGATYQRMINFILSPVLGRHTMAYLDDVVIYSKNFDDHLRHLEETLKLVEQAGFKLNLNKCQFAVQKLKLLGFVVSTNGVTPDPDKVTAIASMPAPRNVKEVRRFLGASGFFRRHVANYATIAAPLTSLTRKDTKFQWGEQQDKAFDELKRALVSAPVLRRPNFAIPFEIHTDASNVAIGACLMQRIEGNPHAIAYFSRKLKGAEVRYCATDTEALAVVEGIRAFNAYVYGRTFEVFTDHRPLTFIFKRPTKSAKMSRWSHEIASYDCKIIYKPGAAHHVPDLLSRAVAAIDLSSIDPDQFRMLQLEDPLCRDIIQFVEGKALPRVKIPASLDEFEVNNGVLYHVRELPSGLVSQLVLPPKVRPEAMKILHNSSTAGHPANPLATEPFERVSVDLIELPVANNGDRYVLTIVDELTRFIQLVPMPTKDAHTVADALISHFITLFGPPVTLLSDNGSEFTGEYFREVCELLDLLIINLYLLTGRECTFPVGLTNHHTRDGEIGNRQLDLLAARDAAVTGTQRVREENMEGVDKRTKAIPELREGTLILRKRPPGQARAGLASRWIGPFRIIKKVGPVSYIIRDLSKYTEHRVHRNQIVPFKVNNELRLMMPEGVQPEDVERPDDIDPDDPINVMPL</sequence>
<dbReference type="InterPro" id="IPR043502">
    <property type="entry name" value="DNA/RNA_pol_sf"/>
</dbReference>
<gene>
    <name evidence="6" type="ORF">C7M84_005068</name>
</gene>
<dbReference type="PROSITE" id="PS50994">
    <property type="entry name" value="INTEGRASE"/>
    <property type="match status" value="1"/>
</dbReference>
<dbReference type="CDD" id="cd01647">
    <property type="entry name" value="RT_LTR"/>
    <property type="match status" value="1"/>
</dbReference>
<keyword evidence="7" id="KW-1185">Reference proteome</keyword>
<dbReference type="OrthoDB" id="6382106at2759"/>
<dbReference type="Pfam" id="PF17919">
    <property type="entry name" value="RT_RNaseH_2"/>
    <property type="match status" value="1"/>
</dbReference>
<protein>
    <recommendedName>
        <fullName evidence="1">RNA-directed DNA polymerase</fullName>
        <ecNumber evidence="1">2.7.7.49</ecNumber>
    </recommendedName>
</protein>
<dbReference type="PROSITE" id="PS50878">
    <property type="entry name" value="RT_POL"/>
    <property type="match status" value="1"/>
</dbReference>
<dbReference type="STRING" id="6689.A0A3R7MH26"/>
<dbReference type="CDD" id="cd09274">
    <property type="entry name" value="RNase_HI_RT_Ty3"/>
    <property type="match status" value="1"/>
</dbReference>
<dbReference type="AlphaFoldDB" id="A0A3R7MH26"/>
<feature type="domain" description="Integrase catalytic" evidence="5">
    <location>
        <begin position="439"/>
        <end position="528"/>
    </location>
</feature>
<dbReference type="PANTHER" id="PTHR37984">
    <property type="entry name" value="PROTEIN CBG26694"/>
    <property type="match status" value="1"/>
</dbReference>
<dbReference type="EC" id="2.7.7.49" evidence="1"/>
<feature type="region of interest" description="Disordered" evidence="3">
    <location>
        <begin position="669"/>
        <end position="691"/>
    </location>
</feature>
<dbReference type="GO" id="GO:0003964">
    <property type="term" value="F:RNA-directed DNA polymerase activity"/>
    <property type="evidence" value="ECO:0007669"/>
    <property type="project" value="UniProtKB-EC"/>
</dbReference>
<keyword evidence="2" id="KW-0511">Multifunctional enzyme</keyword>